<name>A0AAW2QGQ9_SESRA</name>
<reference evidence="2" key="1">
    <citation type="submission" date="2020-06" db="EMBL/GenBank/DDBJ databases">
        <authorList>
            <person name="Li T."/>
            <person name="Hu X."/>
            <person name="Zhang T."/>
            <person name="Song X."/>
            <person name="Zhang H."/>
            <person name="Dai N."/>
            <person name="Sheng W."/>
            <person name="Hou X."/>
            <person name="Wei L."/>
        </authorList>
    </citation>
    <scope>NUCLEOTIDE SEQUENCE</scope>
    <source>
        <strain evidence="2">G02</strain>
        <tissue evidence="2">Leaf</tissue>
    </source>
</reference>
<dbReference type="AlphaFoldDB" id="A0AAW2QGQ9"/>
<protein>
    <recommendedName>
        <fullName evidence="1">DUF8040 domain-containing protein</fullName>
    </recommendedName>
</protein>
<sequence length="130" mass="14959">MDGNAFGRLCYMLEHSGGIKPTKNVFVLEQVAMLLSVIAHHKKNCVVKYDFIWSGRTISKHFHTVLHAVCKMHHILLAKPTPIGDYYNDFRWKRFKGYLGALDGIFIDVRVPDHEKGPIAHVKDTLHKMF</sequence>
<proteinExistence type="predicted"/>
<dbReference type="Pfam" id="PF26138">
    <property type="entry name" value="DUF8040"/>
    <property type="match status" value="1"/>
</dbReference>
<evidence type="ECO:0000259" key="1">
    <source>
        <dbReference type="Pfam" id="PF26138"/>
    </source>
</evidence>
<reference evidence="2" key="2">
    <citation type="journal article" date="2024" name="Plant">
        <title>Genomic evolution and insights into agronomic trait innovations of Sesamum species.</title>
        <authorList>
            <person name="Miao H."/>
            <person name="Wang L."/>
            <person name="Qu L."/>
            <person name="Liu H."/>
            <person name="Sun Y."/>
            <person name="Le M."/>
            <person name="Wang Q."/>
            <person name="Wei S."/>
            <person name="Zheng Y."/>
            <person name="Lin W."/>
            <person name="Duan Y."/>
            <person name="Cao H."/>
            <person name="Xiong S."/>
            <person name="Wang X."/>
            <person name="Wei L."/>
            <person name="Li C."/>
            <person name="Ma Q."/>
            <person name="Ju M."/>
            <person name="Zhao R."/>
            <person name="Li G."/>
            <person name="Mu C."/>
            <person name="Tian Q."/>
            <person name="Mei H."/>
            <person name="Zhang T."/>
            <person name="Gao T."/>
            <person name="Zhang H."/>
        </authorList>
    </citation>
    <scope>NUCLEOTIDE SEQUENCE</scope>
    <source>
        <strain evidence="2">G02</strain>
    </source>
</reference>
<dbReference type="InterPro" id="IPR045249">
    <property type="entry name" value="HARBI1-like"/>
</dbReference>
<dbReference type="InterPro" id="IPR058353">
    <property type="entry name" value="DUF8040"/>
</dbReference>
<gene>
    <name evidence="2" type="ORF">Sradi_3599500</name>
</gene>
<dbReference type="PANTHER" id="PTHR22930:SF281">
    <property type="entry name" value="NUCLEASE"/>
    <property type="match status" value="1"/>
</dbReference>
<feature type="domain" description="DUF8040" evidence="1">
    <location>
        <begin position="1"/>
        <end position="71"/>
    </location>
</feature>
<evidence type="ECO:0000313" key="2">
    <source>
        <dbReference type="EMBL" id="KAL0367094.1"/>
    </source>
</evidence>
<dbReference type="EMBL" id="JACGWJ010000015">
    <property type="protein sequence ID" value="KAL0367094.1"/>
    <property type="molecule type" value="Genomic_DNA"/>
</dbReference>
<dbReference type="PANTHER" id="PTHR22930">
    <property type="match status" value="1"/>
</dbReference>
<comment type="caution">
    <text evidence="2">The sequence shown here is derived from an EMBL/GenBank/DDBJ whole genome shotgun (WGS) entry which is preliminary data.</text>
</comment>
<organism evidence="2">
    <name type="scientific">Sesamum radiatum</name>
    <name type="common">Black benniseed</name>
    <dbReference type="NCBI Taxonomy" id="300843"/>
    <lineage>
        <taxon>Eukaryota</taxon>
        <taxon>Viridiplantae</taxon>
        <taxon>Streptophyta</taxon>
        <taxon>Embryophyta</taxon>
        <taxon>Tracheophyta</taxon>
        <taxon>Spermatophyta</taxon>
        <taxon>Magnoliopsida</taxon>
        <taxon>eudicotyledons</taxon>
        <taxon>Gunneridae</taxon>
        <taxon>Pentapetalae</taxon>
        <taxon>asterids</taxon>
        <taxon>lamiids</taxon>
        <taxon>Lamiales</taxon>
        <taxon>Pedaliaceae</taxon>
        <taxon>Sesamum</taxon>
    </lineage>
</organism>
<accession>A0AAW2QGQ9</accession>